<protein>
    <submittedName>
        <fullName evidence="1">Anti-sigma regulatory factor (Ser/Thr protein kinase)</fullName>
    </submittedName>
</protein>
<dbReference type="Gene3D" id="3.30.565.10">
    <property type="entry name" value="Histidine kinase-like ATPase, C-terminal domain"/>
    <property type="match status" value="1"/>
</dbReference>
<proteinExistence type="predicted"/>
<accession>A0A562VME8</accession>
<evidence type="ECO:0000313" key="2">
    <source>
        <dbReference type="Proteomes" id="UP000319449"/>
    </source>
</evidence>
<name>A0A562VME8_9BACT</name>
<dbReference type="InterPro" id="IPR036890">
    <property type="entry name" value="HATPase_C_sf"/>
</dbReference>
<dbReference type="EMBL" id="VLLN01000011">
    <property type="protein sequence ID" value="TWJ19079.1"/>
    <property type="molecule type" value="Genomic_DNA"/>
</dbReference>
<comment type="caution">
    <text evidence="1">The sequence shown here is derived from an EMBL/GenBank/DDBJ whole genome shotgun (WGS) entry which is preliminary data.</text>
</comment>
<keyword evidence="2" id="KW-1185">Reference proteome</keyword>
<dbReference type="RefSeq" id="WP_145022117.1">
    <property type="nucleotide sequence ID" value="NZ_VLLN01000011.1"/>
</dbReference>
<sequence>MNSTPAILALFHDQADHATWSQLLKALPARINLMIGKGIHTGLRSLATLSPQPVLALVSGKIYPSPAVDLVRELRLVMPDLDVVVMASAHEHQLPVRPLMNDRVRHLAVTDPAREPDQAFRALCTLLSRKPWELASYLKPATQVIEVANVSPYKKEAALKRIEALLAGQAEDLDLLRQRAVLLADEMLENAFLVSDTEPKGERQETDITLRAGFDGESLALQVVDRQGSFFPEDALAFLAQHQDGTVPLDQPHGRGLFIIWRFLDHFHVNIRPGLETVIGGQLRRSASLVTDLPKGFHFFIQPPCRLNLSLT</sequence>
<reference evidence="1 2" key="1">
    <citation type="submission" date="2019-07" db="EMBL/GenBank/DDBJ databases">
        <title>Genomic Encyclopedia of Archaeal and Bacterial Type Strains, Phase II (KMG-II): from individual species to whole genera.</title>
        <authorList>
            <person name="Goeker M."/>
        </authorList>
    </citation>
    <scope>NUCLEOTIDE SEQUENCE [LARGE SCALE GENOMIC DNA]</scope>
    <source>
        <strain evidence="1 2">ATCC BAA-1139</strain>
    </source>
</reference>
<dbReference type="AlphaFoldDB" id="A0A562VME8"/>
<gene>
    <name evidence="1" type="ORF">JN12_02025</name>
</gene>
<dbReference type="Proteomes" id="UP000319449">
    <property type="component" value="Unassembled WGS sequence"/>
</dbReference>
<organism evidence="1 2">
    <name type="scientific">Geobacter argillaceus</name>
    <dbReference type="NCBI Taxonomy" id="345631"/>
    <lineage>
        <taxon>Bacteria</taxon>
        <taxon>Pseudomonadati</taxon>
        <taxon>Thermodesulfobacteriota</taxon>
        <taxon>Desulfuromonadia</taxon>
        <taxon>Geobacterales</taxon>
        <taxon>Geobacteraceae</taxon>
        <taxon>Geobacter</taxon>
    </lineage>
</organism>
<dbReference type="OrthoDB" id="5395035at2"/>
<evidence type="ECO:0000313" key="1">
    <source>
        <dbReference type="EMBL" id="TWJ19079.1"/>
    </source>
</evidence>